<dbReference type="Gene3D" id="1.10.1200.10">
    <property type="entry name" value="ACP-like"/>
    <property type="match status" value="1"/>
</dbReference>
<sequence>MTIDSNFFTAAGGFEEIPSPFITLDVAEVLNCVERNPALSINHLLDLRASSHPNLKILASDRFANYLLSKSLAHITKSNSHQQLTVGLLAQSGPDFLITVLACLRLGLAVLLLAPQLPVSQVFHLLKVTKSSHLLLFESSLLQPHEIERNLPELSIIQLTEGVTTGIECSSLDISATPRWISYEEESMRPALIFHSSGTTGFPKPINTLHRDLSYILPSKPDEPRSIISFCTTPLYHGGMQDLFRSLNALSPIFFFPLHLLPVTPENICRAVQACSIPSELSLDNADRAMSNVLLSTPINVFLTVPYILRLMKATPDGLSLLRKMKYVCFGGASLEEELGDEISREGIKLVSRYGSSEFGYLLNSYRDFERDHEWNWLRESLTPIGEHTRTFKRLTDRTHELVITRGWPQMALGGDFYETGDLFESHPIKTRTWKYLGRADDVIVLSNGEKLNPNRAEDTLKVEFKNIISSALIFGARRTHCGLLVLLNQKTELWRADWADIIERVNQELPSFAQIWPEMIISLESGADPWPMSSKGLEQRQQILDLYSRRIDELYTSSSSSSEADNGSSKDYRYLTPEDLKTFVRDTVAQTLVDSDQVRVRKASLKNQDADASVDQNDDRDFFEMGLNSLKAIRIKTNMQKALNIDAKLLPMNLVYENATVSRLTNYLLGLKEQRSATIQHLDNPRKAAHALMSALTDKFSHFQNFVPQTVAPARELSDCLETGHTVILTGSTGSLGAHILNELLKEPAQNVQSVVCLVRKTDHKTPRVRVLESFEKRMINTSILEANENRLRFCHFDLSDESLGLCDDDIAFIMGSDRLVVIHAAWTVDFLKPLSSFGAQNLRGLQSLLNLFGQSVGARSSTNAQRRAKFIFCSSLSSVSNRHDHDNELVEEIMTHDPKRAIEIGYAQSKWVAEEICDRFLKIGLNQFGIDCSDVELTVMRLGQLSGDLINGVWNTTEYWPLLISSCRFTGCLPTLEKNPSWLPVDICAKAMVKYVITLTPNTHTESDESSGNETSSRNDDSKLVTEDVNVYHVFNTDTTVSWDKIVEMIREEVKTQQLTFFESIGDIRLVETSEWLEKLSASESDPELNPSRKLLEVWKAQNVHENARIQSRRARADLPILAKCGPITQDWIGKMLKAMVLE</sequence>
<dbReference type="Pfam" id="PF00501">
    <property type="entry name" value="AMP-binding"/>
    <property type="match status" value="1"/>
</dbReference>
<evidence type="ECO:0000256" key="1">
    <source>
        <dbReference type="ARBA" id="ARBA00022450"/>
    </source>
</evidence>
<feature type="region of interest" description="Disordered" evidence="3">
    <location>
        <begin position="1005"/>
        <end position="1024"/>
    </location>
</feature>
<dbReference type="InterPro" id="IPR036736">
    <property type="entry name" value="ACP-like_sf"/>
</dbReference>
<dbReference type="Gene3D" id="3.40.50.720">
    <property type="entry name" value="NAD(P)-binding Rossmann-like Domain"/>
    <property type="match status" value="1"/>
</dbReference>
<dbReference type="InterPro" id="IPR042099">
    <property type="entry name" value="ANL_N_sf"/>
</dbReference>
<gene>
    <name evidence="5" type="ORF">CROQUDRAFT_668328</name>
</gene>
<accession>A0A9P6TGF9</accession>
<dbReference type="OrthoDB" id="429813at2759"/>
<dbReference type="InterPro" id="IPR009081">
    <property type="entry name" value="PP-bd_ACP"/>
</dbReference>
<comment type="caution">
    <text evidence="5">The sequence shown here is derived from an EMBL/GenBank/DDBJ whole genome shotgun (WGS) entry which is preliminary data.</text>
</comment>
<name>A0A9P6TGF9_9BASI</name>
<feature type="domain" description="Carrier" evidence="4">
    <location>
        <begin position="595"/>
        <end position="673"/>
    </location>
</feature>
<dbReference type="EMBL" id="MU167217">
    <property type="protein sequence ID" value="KAG0150685.1"/>
    <property type="molecule type" value="Genomic_DNA"/>
</dbReference>
<dbReference type="GO" id="GO:0031177">
    <property type="term" value="F:phosphopantetheine binding"/>
    <property type="evidence" value="ECO:0007669"/>
    <property type="project" value="InterPro"/>
</dbReference>
<dbReference type="Pfam" id="PF07993">
    <property type="entry name" value="NAD_binding_4"/>
    <property type="match status" value="1"/>
</dbReference>
<dbReference type="SUPFAM" id="SSF56801">
    <property type="entry name" value="Acetyl-CoA synthetase-like"/>
    <property type="match status" value="1"/>
</dbReference>
<dbReference type="InterPro" id="IPR020845">
    <property type="entry name" value="AMP-binding_CS"/>
</dbReference>
<dbReference type="PROSITE" id="PS00455">
    <property type="entry name" value="AMP_BINDING"/>
    <property type="match status" value="1"/>
</dbReference>
<dbReference type="InterPro" id="IPR013120">
    <property type="entry name" value="FAR_NAD-bd"/>
</dbReference>
<dbReference type="Gene3D" id="3.40.50.12780">
    <property type="entry name" value="N-terminal domain of ligase-like"/>
    <property type="match status" value="1"/>
</dbReference>
<proteinExistence type="predicted"/>
<reference evidence="5" key="1">
    <citation type="submission" date="2013-11" db="EMBL/GenBank/DDBJ databases">
        <title>Genome sequence of the fusiform rust pathogen reveals effectors for host alternation and coevolution with pine.</title>
        <authorList>
            <consortium name="DOE Joint Genome Institute"/>
            <person name="Smith K."/>
            <person name="Pendleton A."/>
            <person name="Kubisiak T."/>
            <person name="Anderson C."/>
            <person name="Salamov A."/>
            <person name="Aerts A."/>
            <person name="Riley R."/>
            <person name="Clum A."/>
            <person name="Lindquist E."/>
            <person name="Ence D."/>
            <person name="Campbell M."/>
            <person name="Kronenberg Z."/>
            <person name="Feau N."/>
            <person name="Dhillon B."/>
            <person name="Hamelin R."/>
            <person name="Burleigh J."/>
            <person name="Smith J."/>
            <person name="Yandell M."/>
            <person name="Nelson C."/>
            <person name="Grigoriev I."/>
            <person name="Davis J."/>
        </authorList>
    </citation>
    <scope>NUCLEOTIDE SEQUENCE</scope>
    <source>
        <strain evidence="5">G11</strain>
    </source>
</reference>
<dbReference type="PANTHER" id="PTHR43439:SF2">
    <property type="entry name" value="ENZYME, PUTATIVE (JCVI)-RELATED"/>
    <property type="match status" value="1"/>
</dbReference>
<dbReference type="Pfam" id="PF23562">
    <property type="entry name" value="AMP-binding_C_3"/>
    <property type="match status" value="1"/>
</dbReference>
<dbReference type="SMART" id="SM00823">
    <property type="entry name" value="PKS_PP"/>
    <property type="match status" value="1"/>
</dbReference>
<keyword evidence="1" id="KW-0596">Phosphopantetheine</keyword>
<evidence type="ECO:0000256" key="2">
    <source>
        <dbReference type="ARBA" id="ARBA00022553"/>
    </source>
</evidence>
<protein>
    <recommendedName>
        <fullName evidence="4">Carrier domain-containing protein</fullName>
    </recommendedName>
</protein>
<evidence type="ECO:0000259" key="4">
    <source>
        <dbReference type="PROSITE" id="PS50075"/>
    </source>
</evidence>
<dbReference type="InterPro" id="IPR020806">
    <property type="entry name" value="PKS_PP-bd"/>
</dbReference>
<keyword evidence="2" id="KW-0597">Phosphoprotein</keyword>
<dbReference type="InterPro" id="IPR036291">
    <property type="entry name" value="NAD(P)-bd_dom_sf"/>
</dbReference>
<dbReference type="InterPro" id="IPR051414">
    <property type="entry name" value="Adenylate-forming_Reductase"/>
</dbReference>
<dbReference type="PROSITE" id="PS50075">
    <property type="entry name" value="CARRIER"/>
    <property type="match status" value="1"/>
</dbReference>
<dbReference type="SUPFAM" id="SSF47336">
    <property type="entry name" value="ACP-like"/>
    <property type="match status" value="1"/>
</dbReference>
<dbReference type="SUPFAM" id="SSF51735">
    <property type="entry name" value="NAD(P)-binding Rossmann-fold domains"/>
    <property type="match status" value="1"/>
</dbReference>
<dbReference type="InterPro" id="IPR000873">
    <property type="entry name" value="AMP-dep_synth/lig_dom"/>
</dbReference>
<dbReference type="AlphaFoldDB" id="A0A9P6TGF9"/>
<evidence type="ECO:0000313" key="5">
    <source>
        <dbReference type="EMBL" id="KAG0150685.1"/>
    </source>
</evidence>
<organism evidence="5 6">
    <name type="scientific">Cronartium quercuum f. sp. fusiforme G11</name>
    <dbReference type="NCBI Taxonomy" id="708437"/>
    <lineage>
        <taxon>Eukaryota</taxon>
        <taxon>Fungi</taxon>
        <taxon>Dikarya</taxon>
        <taxon>Basidiomycota</taxon>
        <taxon>Pucciniomycotina</taxon>
        <taxon>Pucciniomycetes</taxon>
        <taxon>Pucciniales</taxon>
        <taxon>Coleosporiaceae</taxon>
        <taxon>Cronartium</taxon>
    </lineage>
</organism>
<feature type="compositionally biased region" description="Polar residues" evidence="3">
    <location>
        <begin position="1005"/>
        <end position="1018"/>
    </location>
</feature>
<evidence type="ECO:0000313" key="6">
    <source>
        <dbReference type="Proteomes" id="UP000886653"/>
    </source>
</evidence>
<evidence type="ECO:0000256" key="3">
    <source>
        <dbReference type="SAM" id="MobiDB-lite"/>
    </source>
</evidence>
<dbReference type="Proteomes" id="UP000886653">
    <property type="component" value="Unassembled WGS sequence"/>
</dbReference>
<dbReference type="Pfam" id="PF00550">
    <property type="entry name" value="PP-binding"/>
    <property type="match status" value="1"/>
</dbReference>
<dbReference type="PANTHER" id="PTHR43439">
    <property type="entry name" value="PHENYLACETATE-COENZYME A LIGASE"/>
    <property type="match status" value="1"/>
</dbReference>
<keyword evidence="6" id="KW-1185">Reference proteome</keyword>